<dbReference type="GeneID" id="68918610"/>
<dbReference type="RefSeq" id="XP_045100174.1">
    <property type="nucleotide sequence ID" value="XM_045237853.1"/>
</dbReference>
<protein>
    <submittedName>
        <fullName evidence="1">Protein CBG27152</fullName>
    </submittedName>
</protein>
<name>B6IL62_CAEBR</name>
<dbReference type="AlphaFoldDB" id="B6IL62"/>
<sequence>MNPKKERYQEICDNFNSPEAFPFQEKIHKTFAETSLKLTQQLCESLHVDVKMFKQRAGIIDEIDLLMNVSSFMGKTARLF</sequence>
<dbReference type="Proteomes" id="UP000008549">
    <property type="component" value="Unassembled WGS sequence"/>
</dbReference>
<dbReference type="InParanoid" id="B6IL62"/>
<gene>
    <name evidence="1" type="ORF">CBG27152</name>
    <name evidence="1" type="ORF">CBG_27152</name>
</gene>
<evidence type="ECO:0000313" key="1">
    <source>
        <dbReference type="EMBL" id="CAS00615.1"/>
    </source>
</evidence>
<organism evidence="1 2">
    <name type="scientific">Caenorhabditis briggsae</name>
    <dbReference type="NCBI Taxonomy" id="6238"/>
    <lineage>
        <taxon>Eukaryota</taxon>
        <taxon>Metazoa</taxon>
        <taxon>Ecdysozoa</taxon>
        <taxon>Nematoda</taxon>
        <taxon>Chromadorea</taxon>
        <taxon>Rhabditida</taxon>
        <taxon>Rhabditina</taxon>
        <taxon>Rhabditomorpha</taxon>
        <taxon>Rhabditoidea</taxon>
        <taxon>Rhabditidae</taxon>
        <taxon>Peloderinae</taxon>
        <taxon>Caenorhabditis</taxon>
    </lineage>
</organism>
<accession>B6IL62</accession>
<keyword evidence="2" id="KW-1185">Reference proteome</keyword>
<dbReference type="EMBL" id="HE601047">
    <property type="protein sequence ID" value="CAS00615.1"/>
    <property type="molecule type" value="Genomic_DNA"/>
</dbReference>
<evidence type="ECO:0000313" key="2">
    <source>
        <dbReference type="Proteomes" id="UP000008549"/>
    </source>
</evidence>
<proteinExistence type="predicted"/>
<reference evidence="1 2" key="2">
    <citation type="journal article" date="2011" name="PLoS Genet.">
        <title>Caenorhabditis briggsae recombinant inbred line genotypes reveal inter-strain incompatibility and the evolution of recombination.</title>
        <authorList>
            <person name="Ross J.A."/>
            <person name="Koboldt D.C."/>
            <person name="Staisch J.E."/>
            <person name="Chamberlin H.M."/>
            <person name="Gupta B.P."/>
            <person name="Miller R.D."/>
            <person name="Baird S.E."/>
            <person name="Haag E.S."/>
        </authorList>
    </citation>
    <scope>NUCLEOTIDE SEQUENCE [LARGE SCALE GENOMIC DNA]</scope>
    <source>
        <strain evidence="1 2">AF16</strain>
    </source>
</reference>
<dbReference type="KEGG" id="cbr:CBG_27152"/>
<dbReference type="CTD" id="68918610"/>
<reference evidence="1 2" key="1">
    <citation type="journal article" date="2003" name="PLoS Biol.">
        <title>The genome sequence of Caenorhabditis briggsae: a platform for comparative genomics.</title>
        <authorList>
            <person name="Stein L.D."/>
            <person name="Bao Z."/>
            <person name="Blasiar D."/>
            <person name="Blumenthal T."/>
            <person name="Brent M.R."/>
            <person name="Chen N."/>
            <person name="Chinwalla A."/>
            <person name="Clarke L."/>
            <person name="Clee C."/>
            <person name="Coghlan A."/>
            <person name="Coulson A."/>
            <person name="D'Eustachio P."/>
            <person name="Fitch D.H."/>
            <person name="Fulton L.A."/>
            <person name="Fulton R.E."/>
            <person name="Griffiths-Jones S."/>
            <person name="Harris T.W."/>
            <person name="Hillier L.W."/>
            <person name="Kamath R."/>
            <person name="Kuwabara P.E."/>
            <person name="Mardis E.R."/>
            <person name="Marra M.A."/>
            <person name="Miner T.L."/>
            <person name="Minx P."/>
            <person name="Mullikin J.C."/>
            <person name="Plumb R.W."/>
            <person name="Rogers J."/>
            <person name="Schein J.E."/>
            <person name="Sohrmann M."/>
            <person name="Spieth J."/>
            <person name="Stajich J.E."/>
            <person name="Wei C."/>
            <person name="Willey D."/>
            <person name="Wilson R.K."/>
            <person name="Durbin R."/>
            <person name="Waterston R.H."/>
        </authorList>
    </citation>
    <scope>NUCLEOTIDE SEQUENCE [LARGE SCALE GENOMIC DNA]</scope>
    <source>
        <strain evidence="1 2">AF16</strain>
    </source>
</reference>
<dbReference type="HOGENOM" id="CLU_2591929_0_0_1"/>